<feature type="compositionally biased region" description="Basic and acidic residues" evidence="4">
    <location>
        <begin position="621"/>
        <end position="654"/>
    </location>
</feature>
<dbReference type="InterPro" id="IPR009057">
    <property type="entry name" value="Homeodomain-like_sf"/>
</dbReference>
<keyword evidence="5" id="KW-0732">Signal</keyword>
<evidence type="ECO:0000259" key="6">
    <source>
        <dbReference type="PROSITE" id="PS51253"/>
    </source>
</evidence>
<name>A0ABM1Z956_AEDAL</name>
<dbReference type="InterPro" id="IPR050863">
    <property type="entry name" value="CenT-Element_Derived"/>
</dbReference>
<keyword evidence="8" id="KW-1185">Reference proteome</keyword>
<evidence type="ECO:0000256" key="4">
    <source>
        <dbReference type="SAM" id="MobiDB-lite"/>
    </source>
</evidence>
<keyword evidence="2" id="KW-0238">DNA-binding</keyword>
<evidence type="ECO:0000256" key="2">
    <source>
        <dbReference type="ARBA" id="ARBA00023125"/>
    </source>
</evidence>
<dbReference type="Pfam" id="PF03184">
    <property type="entry name" value="DDE_1"/>
    <property type="match status" value="1"/>
</dbReference>
<evidence type="ECO:0000313" key="7">
    <source>
        <dbReference type="EnsemblMetazoa" id="AALFPA23_016255.P23691"/>
    </source>
</evidence>
<dbReference type="Proteomes" id="UP000069940">
    <property type="component" value="Unassembled WGS sequence"/>
</dbReference>
<feature type="compositionally biased region" description="Polar residues" evidence="4">
    <location>
        <begin position="587"/>
        <end position="598"/>
    </location>
</feature>
<accession>A0ABM1Z956</accession>
<feature type="region of interest" description="Disordered" evidence="4">
    <location>
        <begin position="551"/>
        <end position="674"/>
    </location>
</feature>
<dbReference type="Gene3D" id="3.30.420.10">
    <property type="entry name" value="Ribonuclease H-like superfamily/Ribonuclease H"/>
    <property type="match status" value="1"/>
</dbReference>
<comment type="subcellular location">
    <subcellularLocation>
        <location evidence="1">Nucleus</location>
    </subcellularLocation>
</comment>
<dbReference type="Gene3D" id="1.10.10.60">
    <property type="entry name" value="Homeodomain-like"/>
    <property type="match status" value="1"/>
</dbReference>
<feature type="signal peptide" evidence="5">
    <location>
        <begin position="1"/>
        <end position="23"/>
    </location>
</feature>
<evidence type="ECO:0000256" key="5">
    <source>
        <dbReference type="SAM" id="SignalP"/>
    </source>
</evidence>
<reference evidence="8" key="1">
    <citation type="journal article" date="2015" name="Proc. Natl. Acad. Sci. U.S.A.">
        <title>Genome sequence of the Asian Tiger mosquito, Aedes albopictus, reveals insights into its biology, genetics, and evolution.</title>
        <authorList>
            <person name="Chen X.G."/>
            <person name="Jiang X."/>
            <person name="Gu J."/>
            <person name="Xu M."/>
            <person name="Wu Y."/>
            <person name="Deng Y."/>
            <person name="Zhang C."/>
            <person name="Bonizzoni M."/>
            <person name="Dermauw W."/>
            <person name="Vontas J."/>
            <person name="Armbruster P."/>
            <person name="Huang X."/>
            <person name="Yang Y."/>
            <person name="Zhang H."/>
            <person name="He W."/>
            <person name="Peng H."/>
            <person name="Liu Y."/>
            <person name="Wu K."/>
            <person name="Chen J."/>
            <person name="Lirakis M."/>
            <person name="Topalis P."/>
            <person name="Van Leeuwen T."/>
            <person name="Hall A.B."/>
            <person name="Jiang X."/>
            <person name="Thorpe C."/>
            <person name="Mueller R.L."/>
            <person name="Sun C."/>
            <person name="Waterhouse R.M."/>
            <person name="Yan G."/>
            <person name="Tu Z.J."/>
            <person name="Fang X."/>
            <person name="James A.A."/>
        </authorList>
    </citation>
    <scope>NUCLEOTIDE SEQUENCE [LARGE SCALE GENOMIC DNA]</scope>
    <source>
        <strain evidence="8">Foshan</strain>
    </source>
</reference>
<dbReference type="PROSITE" id="PS51253">
    <property type="entry name" value="HTH_CENPB"/>
    <property type="match status" value="1"/>
</dbReference>
<protein>
    <recommendedName>
        <fullName evidence="6">HTH CENPB-type domain-containing protein</fullName>
    </recommendedName>
</protein>
<dbReference type="EnsemblMetazoa" id="AALFPA23_016255.R23691">
    <property type="protein sequence ID" value="AALFPA23_016255.P23691"/>
    <property type="gene ID" value="AALFPA23_016255"/>
</dbReference>
<organism evidence="7 8">
    <name type="scientific">Aedes albopictus</name>
    <name type="common">Asian tiger mosquito</name>
    <name type="synonym">Stegomyia albopicta</name>
    <dbReference type="NCBI Taxonomy" id="7160"/>
    <lineage>
        <taxon>Eukaryota</taxon>
        <taxon>Metazoa</taxon>
        <taxon>Ecdysozoa</taxon>
        <taxon>Arthropoda</taxon>
        <taxon>Hexapoda</taxon>
        <taxon>Insecta</taxon>
        <taxon>Pterygota</taxon>
        <taxon>Neoptera</taxon>
        <taxon>Endopterygota</taxon>
        <taxon>Diptera</taxon>
        <taxon>Nematocera</taxon>
        <taxon>Culicoidea</taxon>
        <taxon>Culicidae</taxon>
        <taxon>Culicinae</taxon>
        <taxon>Aedini</taxon>
        <taxon>Aedes</taxon>
        <taxon>Stegomyia</taxon>
    </lineage>
</organism>
<dbReference type="Pfam" id="PF05225">
    <property type="entry name" value="HTH_psq"/>
    <property type="match status" value="1"/>
</dbReference>
<dbReference type="GeneID" id="134285044"/>
<evidence type="ECO:0000313" key="8">
    <source>
        <dbReference type="Proteomes" id="UP000069940"/>
    </source>
</evidence>
<evidence type="ECO:0000256" key="1">
    <source>
        <dbReference type="ARBA" id="ARBA00004123"/>
    </source>
</evidence>
<feature type="chain" id="PRO_5046253625" description="HTH CENPB-type domain-containing protein" evidence="5">
    <location>
        <begin position="24"/>
        <end position="674"/>
    </location>
</feature>
<dbReference type="RefSeq" id="XP_062700982.1">
    <property type="nucleotide sequence ID" value="XM_062844998.1"/>
</dbReference>
<evidence type="ECO:0000256" key="3">
    <source>
        <dbReference type="ARBA" id="ARBA00023242"/>
    </source>
</evidence>
<dbReference type="PANTHER" id="PTHR19303">
    <property type="entry name" value="TRANSPOSON"/>
    <property type="match status" value="1"/>
</dbReference>
<reference evidence="7" key="2">
    <citation type="submission" date="2025-05" db="UniProtKB">
        <authorList>
            <consortium name="EnsemblMetazoa"/>
        </authorList>
    </citation>
    <scope>IDENTIFICATION</scope>
    <source>
        <strain evidence="7">Foshan</strain>
    </source>
</reference>
<dbReference type="SUPFAM" id="SSF46689">
    <property type="entry name" value="Homeodomain-like"/>
    <property type="match status" value="1"/>
</dbReference>
<dbReference type="InterPro" id="IPR036397">
    <property type="entry name" value="RNaseH_sf"/>
</dbReference>
<dbReference type="PANTHER" id="PTHR19303:SF74">
    <property type="entry name" value="POGO TRANSPOSABLE ELEMENT WITH KRAB DOMAIN"/>
    <property type="match status" value="1"/>
</dbReference>
<feature type="domain" description="HTH CENPB-type" evidence="6">
    <location>
        <begin position="99"/>
        <end position="174"/>
    </location>
</feature>
<feature type="compositionally biased region" description="Basic residues" evidence="4">
    <location>
        <begin position="655"/>
        <end position="667"/>
    </location>
</feature>
<dbReference type="InterPro" id="IPR004875">
    <property type="entry name" value="DDE_SF_endonuclease_dom"/>
</dbReference>
<sequence length="674" mass="78016">MQVHYFNSKIMFWWLLPLKMMSGFLVRQTMPVCQLTLNVCSTSVRFRMPPIKKKVYTAQAVAFALDAAKRGMSIRQAAARFNVPAGTLRDRLRNKYGKDKKGPSSILNDREEARIVNWMEIAARTGFPVTVKQLRVSVAQFVRLTKKITPFKDGIPGRKWSKLFLRRHKQFSSRKPSILAKHRATVTEPQIRNWFKEVHEYLKEINMTDLLDQPGRIFNLDETAFQLVVKNQKCLAPKEMRHLHTVYANNDKESYTGLFTACADGRLLPPLVLFPYKRRIPAEISLSAPHDWGVDKTDSGWMTGQAFFQFLKTIFQPWLVRENIQLPVVLFVDGHKSHTTLMTTEFCTENQIILVALYPNTTHLTQPLDVSFFGPLKKYWQEQILKYRKKYGMIPITKPQICPLIKEALLNFTSKERAIRSGFMRSGIYPWCPDAINYSSLPSNASMDESNDSSKAMEFPEVKLIRLLESRLTIQQFHEFQQQEKSVEWPGNICDTNLFYLWRNLKITYNDLTNNAQEDNVSNNLKENQMSDDESDFEGFAEDEIDCRGAEQQADFSRVASVGSKSIEDAAPENNESDKENDEDAAFSSSFSLPTTTKPTRRREILRPPTVATSKQFAQFMEEKAKKKDAVELEKQQKRKERELKRAKKEAEKQNKKRKPRNIRPKPRSQNVQN</sequence>
<proteinExistence type="predicted"/>
<dbReference type="InterPro" id="IPR007889">
    <property type="entry name" value="HTH_Psq"/>
</dbReference>
<keyword evidence="3" id="KW-0539">Nucleus</keyword>
<dbReference type="InterPro" id="IPR006600">
    <property type="entry name" value="HTH_CenpB_DNA-bd_dom"/>
</dbReference>